<dbReference type="CDD" id="cd03213">
    <property type="entry name" value="ABCG_EPDR"/>
    <property type="match status" value="1"/>
</dbReference>
<evidence type="ECO:0000256" key="6">
    <source>
        <dbReference type="ARBA" id="ARBA00022840"/>
    </source>
</evidence>
<dbReference type="InterPro" id="IPR017871">
    <property type="entry name" value="ABC_transporter-like_CS"/>
</dbReference>
<dbReference type="InterPro" id="IPR050352">
    <property type="entry name" value="ABCG_transporters"/>
</dbReference>
<dbReference type="InterPro" id="IPR013525">
    <property type="entry name" value="ABC2_TM"/>
</dbReference>
<feature type="region of interest" description="Disordered" evidence="9">
    <location>
        <begin position="1"/>
        <end position="20"/>
    </location>
</feature>
<dbReference type="SUPFAM" id="SSF52540">
    <property type="entry name" value="P-loop containing nucleoside triphosphate hydrolases"/>
    <property type="match status" value="1"/>
</dbReference>
<keyword evidence="6" id="KW-0067">ATP-binding</keyword>
<dbReference type="GO" id="GO:0005886">
    <property type="term" value="C:plasma membrane"/>
    <property type="evidence" value="ECO:0007669"/>
    <property type="project" value="TreeGrafter"/>
</dbReference>
<dbReference type="EMBL" id="VTPC01002736">
    <property type="protein sequence ID" value="KAF2899591.1"/>
    <property type="molecule type" value="Genomic_DNA"/>
</dbReference>
<evidence type="ECO:0000256" key="10">
    <source>
        <dbReference type="SAM" id="Phobius"/>
    </source>
</evidence>
<dbReference type="AlphaFoldDB" id="A0A8K0D8Z2"/>
<evidence type="ECO:0000313" key="13">
    <source>
        <dbReference type="Proteomes" id="UP000801492"/>
    </source>
</evidence>
<dbReference type="GO" id="GO:0005524">
    <property type="term" value="F:ATP binding"/>
    <property type="evidence" value="ECO:0007669"/>
    <property type="project" value="UniProtKB-KW"/>
</dbReference>
<evidence type="ECO:0000259" key="11">
    <source>
        <dbReference type="PROSITE" id="PS50893"/>
    </source>
</evidence>
<feature type="transmembrane region" description="Helical" evidence="10">
    <location>
        <begin position="445"/>
        <end position="466"/>
    </location>
</feature>
<evidence type="ECO:0000256" key="7">
    <source>
        <dbReference type="ARBA" id="ARBA00022989"/>
    </source>
</evidence>
<evidence type="ECO:0000256" key="4">
    <source>
        <dbReference type="ARBA" id="ARBA00022692"/>
    </source>
</evidence>
<evidence type="ECO:0000256" key="1">
    <source>
        <dbReference type="ARBA" id="ARBA00004141"/>
    </source>
</evidence>
<dbReference type="PROSITE" id="PS50893">
    <property type="entry name" value="ABC_TRANSPORTER_2"/>
    <property type="match status" value="1"/>
</dbReference>
<comment type="subcellular location">
    <subcellularLocation>
        <location evidence="1">Membrane</location>
        <topology evidence="1">Multi-pass membrane protein</topology>
    </subcellularLocation>
</comment>
<evidence type="ECO:0000256" key="9">
    <source>
        <dbReference type="SAM" id="MobiDB-lite"/>
    </source>
</evidence>
<dbReference type="PROSITE" id="PS00211">
    <property type="entry name" value="ABC_TRANSPORTER_1"/>
    <property type="match status" value="1"/>
</dbReference>
<evidence type="ECO:0000256" key="2">
    <source>
        <dbReference type="ARBA" id="ARBA00005814"/>
    </source>
</evidence>
<dbReference type="FunFam" id="3.40.50.300:FF:001077">
    <property type="entry name" value="Uncharacterized protein, isoform A"/>
    <property type="match status" value="1"/>
</dbReference>
<protein>
    <recommendedName>
        <fullName evidence="11">ABC transporter domain-containing protein</fullName>
    </recommendedName>
</protein>
<dbReference type="Gene3D" id="3.40.50.300">
    <property type="entry name" value="P-loop containing nucleotide triphosphate hydrolases"/>
    <property type="match status" value="1"/>
</dbReference>
<dbReference type="InterPro" id="IPR027417">
    <property type="entry name" value="P-loop_NTPase"/>
</dbReference>
<proteinExistence type="inferred from homology"/>
<reference evidence="12" key="1">
    <citation type="submission" date="2019-08" db="EMBL/GenBank/DDBJ databases">
        <title>The genome of the North American firefly Photinus pyralis.</title>
        <authorList>
            <consortium name="Photinus pyralis genome working group"/>
            <person name="Fallon T.R."/>
            <person name="Sander Lower S.E."/>
            <person name="Weng J.-K."/>
        </authorList>
    </citation>
    <scope>NUCLEOTIDE SEQUENCE</scope>
    <source>
        <strain evidence="12">TRF0915ILg1</strain>
        <tissue evidence="12">Whole body</tissue>
    </source>
</reference>
<dbReference type="GO" id="GO:0140359">
    <property type="term" value="F:ABC-type transporter activity"/>
    <property type="evidence" value="ECO:0007669"/>
    <property type="project" value="InterPro"/>
</dbReference>
<dbReference type="Pfam" id="PF01061">
    <property type="entry name" value="ABC2_membrane"/>
    <property type="match status" value="1"/>
</dbReference>
<feature type="compositionally biased region" description="Polar residues" evidence="9">
    <location>
        <begin position="1"/>
        <end position="17"/>
    </location>
</feature>
<comment type="similarity">
    <text evidence="2">Belongs to the ABC transporter superfamily. ABCG family. Eye pigment precursor importer (TC 3.A.1.204) subfamily.</text>
</comment>
<dbReference type="InterPro" id="IPR003439">
    <property type="entry name" value="ABC_transporter-like_ATP-bd"/>
</dbReference>
<feature type="transmembrane region" description="Helical" evidence="10">
    <location>
        <begin position="633"/>
        <end position="656"/>
    </location>
</feature>
<dbReference type="OrthoDB" id="66620at2759"/>
<dbReference type="Proteomes" id="UP000801492">
    <property type="component" value="Unassembled WGS sequence"/>
</dbReference>
<dbReference type="InterPro" id="IPR003593">
    <property type="entry name" value="AAA+_ATPase"/>
</dbReference>
<organism evidence="12 13">
    <name type="scientific">Ignelater luminosus</name>
    <name type="common">Cucubano</name>
    <name type="synonym">Pyrophorus luminosus</name>
    <dbReference type="NCBI Taxonomy" id="2038154"/>
    <lineage>
        <taxon>Eukaryota</taxon>
        <taxon>Metazoa</taxon>
        <taxon>Ecdysozoa</taxon>
        <taxon>Arthropoda</taxon>
        <taxon>Hexapoda</taxon>
        <taxon>Insecta</taxon>
        <taxon>Pterygota</taxon>
        <taxon>Neoptera</taxon>
        <taxon>Endopterygota</taxon>
        <taxon>Coleoptera</taxon>
        <taxon>Polyphaga</taxon>
        <taxon>Elateriformia</taxon>
        <taxon>Elateroidea</taxon>
        <taxon>Elateridae</taxon>
        <taxon>Agrypninae</taxon>
        <taxon>Pyrophorini</taxon>
        <taxon>Ignelater</taxon>
    </lineage>
</organism>
<keyword evidence="4 10" id="KW-0812">Transmembrane</keyword>
<dbReference type="Pfam" id="PF00005">
    <property type="entry name" value="ABC_tran"/>
    <property type="match status" value="1"/>
</dbReference>
<keyword evidence="7 10" id="KW-1133">Transmembrane helix</keyword>
<feature type="transmembrane region" description="Helical" evidence="10">
    <location>
        <begin position="415"/>
        <end position="433"/>
    </location>
</feature>
<sequence length="662" mass="75585">MVNLTMDASSSQSLTKVRTQKRPDSLKIELLPIPEHCVPATFGQELSNQINVGFKNLSYCVREGVFHRRRRKILRQISGDFYAGDLTAIMGPSGCGKTTLMNILAGYTTKDVIGKLLINDELRNHTLFKKQSSYIMQNDHLQPLLTVHESMMIAANLKLDSEISQKEKKSRANDILEAIGLWSCRKVRTGALSGGQRKRLSIALELLRNPQVMFFDEPTSGLDSSTSKQCVMLLKQLAQEGKTVICTIHQPSALIFEMFDHLYAVAEGRCIYQGSIKGMLPYLEDLGLRCPPYHNPADYLLEVASGEHGMYIEDLVIKSENGQSQDWRRRQRDTLQMQSIEHIDRMMRNGVVTPVRAPPSNFSIKKTFTGQTDSSKKIQCFAKTYPTSFCNQLQVLLKRSFLMLSRDRTLTYSRILTHLFVALFIGTLYFGIGNDAKEILNNANYLFYTVMFLMLTSFNCVTLTFPSEIPIIIKEHFNSWYSVNSYYLSVIISDVPIQIISTLIYAIITFYMTAQPTESFRLFFFLIICILISLVAQSFGLLIGASLDLKSGIILGPICFLPFTIFSGFFVQLNDAHPYMRWLFHVSYLKYGFEGLMLSIFGYDRGKLPCSIDYCHFVYPDKFLDQMDMEDAVYSHCIYFLLGLTIFIRTVTYFILQSRVRR</sequence>
<comment type="caution">
    <text evidence="12">The sequence shown here is derived from an EMBL/GenBank/DDBJ whole genome shotgun (WGS) entry which is preliminary data.</text>
</comment>
<feature type="transmembrane region" description="Helical" evidence="10">
    <location>
        <begin position="523"/>
        <end position="547"/>
    </location>
</feature>
<dbReference type="PANTHER" id="PTHR48041">
    <property type="entry name" value="ABC TRANSPORTER G FAMILY MEMBER 28"/>
    <property type="match status" value="1"/>
</dbReference>
<keyword evidence="5" id="KW-0547">Nucleotide-binding</keyword>
<accession>A0A8K0D8Z2</accession>
<name>A0A8K0D8Z2_IGNLU</name>
<dbReference type="PANTHER" id="PTHR48041:SF133">
    <property type="entry name" value="GH24286P"/>
    <property type="match status" value="1"/>
</dbReference>
<dbReference type="SMART" id="SM00382">
    <property type="entry name" value="AAA"/>
    <property type="match status" value="1"/>
</dbReference>
<feature type="transmembrane region" description="Helical" evidence="10">
    <location>
        <begin position="553"/>
        <end position="571"/>
    </location>
</feature>
<evidence type="ECO:0000256" key="5">
    <source>
        <dbReference type="ARBA" id="ARBA00022741"/>
    </source>
</evidence>
<gene>
    <name evidence="12" type="ORF">ILUMI_06583</name>
</gene>
<keyword evidence="13" id="KW-1185">Reference proteome</keyword>
<feature type="transmembrane region" description="Helical" evidence="10">
    <location>
        <begin position="583"/>
        <end position="603"/>
    </location>
</feature>
<evidence type="ECO:0000313" key="12">
    <source>
        <dbReference type="EMBL" id="KAF2899591.1"/>
    </source>
</evidence>
<keyword evidence="8 10" id="KW-0472">Membrane</keyword>
<feature type="domain" description="ABC transporter" evidence="11">
    <location>
        <begin position="52"/>
        <end position="292"/>
    </location>
</feature>
<dbReference type="GO" id="GO:0016887">
    <property type="term" value="F:ATP hydrolysis activity"/>
    <property type="evidence" value="ECO:0007669"/>
    <property type="project" value="InterPro"/>
</dbReference>
<evidence type="ECO:0000256" key="8">
    <source>
        <dbReference type="ARBA" id="ARBA00023136"/>
    </source>
</evidence>
<feature type="transmembrane region" description="Helical" evidence="10">
    <location>
        <begin position="486"/>
        <end position="511"/>
    </location>
</feature>
<keyword evidence="3" id="KW-0813">Transport</keyword>
<evidence type="ECO:0000256" key="3">
    <source>
        <dbReference type="ARBA" id="ARBA00022448"/>
    </source>
</evidence>